<dbReference type="PANTHER" id="PTHR10790">
    <property type="entry name" value="TPR-DOMAIN CONTAINING PROTEIN"/>
    <property type="match status" value="1"/>
</dbReference>
<reference evidence="2 3" key="1">
    <citation type="journal article" date="2016" name="Nat. Commun.">
        <title>Thousands of microbial genomes shed light on interconnected biogeochemical processes in an aquifer system.</title>
        <authorList>
            <person name="Anantharaman K."/>
            <person name="Brown C.T."/>
            <person name="Hug L.A."/>
            <person name="Sharon I."/>
            <person name="Castelle C.J."/>
            <person name="Probst A.J."/>
            <person name="Thomas B.C."/>
            <person name="Singh A."/>
            <person name="Wilkins M.J."/>
            <person name="Karaoz U."/>
            <person name="Brodie E.L."/>
            <person name="Williams K.H."/>
            <person name="Hubbard S.S."/>
            <person name="Banfield J.F."/>
        </authorList>
    </citation>
    <scope>NUCLEOTIDE SEQUENCE [LARGE SCALE GENOMIC DNA]</scope>
</reference>
<keyword evidence="1" id="KW-0472">Membrane</keyword>
<dbReference type="Pfam" id="PF10060">
    <property type="entry name" value="DUF2298"/>
    <property type="match status" value="1"/>
</dbReference>
<feature type="transmembrane region" description="Helical" evidence="1">
    <location>
        <begin position="307"/>
        <end position="324"/>
    </location>
</feature>
<feature type="transmembrane region" description="Helical" evidence="1">
    <location>
        <begin position="36"/>
        <end position="55"/>
    </location>
</feature>
<evidence type="ECO:0000313" key="3">
    <source>
        <dbReference type="Proteomes" id="UP000178098"/>
    </source>
</evidence>
<feature type="transmembrane region" description="Helical" evidence="1">
    <location>
        <begin position="353"/>
        <end position="369"/>
    </location>
</feature>
<dbReference type="PANTHER" id="PTHR10790:SF51">
    <property type="entry name" value="TETRATRICOPEPTIDE REPEAT PROTEIN"/>
    <property type="match status" value="1"/>
</dbReference>
<feature type="transmembrane region" description="Helical" evidence="1">
    <location>
        <begin position="461"/>
        <end position="483"/>
    </location>
</feature>
<feature type="transmembrane region" description="Helical" evidence="1">
    <location>
        <begin position="61"/>
        <end position="82"/>
    </location>
</feature>
<feature type="transmembrane region" description="Helical" evidence="1">
    <location>
        <begin position="563"/>
        <end position="586"/>
    </location>
</feature>
<evidence type="ECO:0008006" key="4">
    <source>
        <dbReference type="Google" id="ProtNLM"/>
    </source>
</evidence>
<dbReference type="NCBIfam" id="TIGR03662">
    <property type="entry name" value="Chlor_Arch_YYY"/>
    <property type="match status" value="1"/>
</dbReference>
<dbReference type="InterPro" id="IPR018746">
    <property type="entry name" value="DUF2298"/>
</dbReference>
<feature type="transmembrane region" description="Helical" evidence="1">
    <location>
        <begin position="534"/>
        <end position="551"/>
    </location>
</feature>
<sequence>MDWLLYASTWYVMLLLIGVIFFPLTRRIFHTLYDQGYGFTKGIGILLLSYSMFVLGTIKVLPFTFFSLLLLLGLAIAFNYFLTRHRTHVKPLPLKTILFEEGLCFVAFFFWAAVRSREPSIHGLEKFMDFGFIQSALRGTYFPTKDMWLAGKTINYYYFGHITGAVLTKLSTIPAYITYNLILAQLFALSVVEVFSLGLSIGYTAFKKSLKFAFVTGALASFLVNLAGNLHAIYAFTTGYGSDKPVPVWTLPAKFIGQEIFNVELVWTKLPLGYWYPDATRFIPFTIHEFPIYSYVVADLHGHVFDIPFVLITITVLYVIFAHLKRSSLIISLKSLSQLFTAFKDDLSVTKGYLGYVIFLSFMMSIHLMTNAFDAPIYLLLSAFVLFVLFGLSTRFFLYIGVLIGGFVLFNLPFSTKFEPFSTGFGVNCLSANLTRTLHNVVQGTFLQNRIVFEGKCQSSVWWMLITLWGFFWFNALFLLAHATIKRFHISRTTVFMLMVCAFSTILILMPEFVYAKDIYPTHFRANTMFKLGYQAFIMMGIASAFTFANFKWHLKDLFSRFYILAFMPLFILVTVYPFFAINSYYGTDQRQLSFDGRSWMLTSYPEYYEIINYLQTHVRGQPTILEAQGDSYTDYNVVSAFTGLPTVAGWWVHQWLWRGDSQVVGRLIPEIEALYESNDFTLTRQLLQKYRIKYVIIGRNERGKYSTLQESKFEALGKAIFRSKSGSGIIFEIPLDSY</sequence>
<feature type="transmembrane region" description="Helical" evidence="1">
    <location>
        <begin position="397"/>
        <end position="414"/>
    </location>
</feature>
<feature type="transmembrane region" description="Helical" evidence="1">
    <location>
        <begin position="212"/>
        <end position="236"/>
    </location>
</feature>
<feature type="transmembrane region" description="Helical" evidence="1">
    <location>
        <begin position="495"/>
        <end position="514"/>
    </location>
</feature>
<protein>
    <recommendedName>
        <fullName evidence="4">YYY membrane protein</fullName>
    </recommendedName>
</protein>
<dbReference type="AlphaFoldDB" id="A0A1F7HJC1"/>
<comment type="caution">
    <text evidence="2">The sequence shown here is derived from an EMBL/GenBank/DDBJ whole genome shotgun (WGS) entry which is preliminary data.</text>
</comment>
<proteinExistence type="predicted"/>
<organism evidence="2 3">
    <name type="scientific">Candidatus Roizmanbacteria bacterium RIFCSPHIGHO2_02_FULL_43_11</name>
    <dbReference type="NCBI Taxonomy" id="1802043"/>
    <lineage>
        <taxon>Bacteria</taxon>
        <taxon>Candidatus Roizmaniibacteriota</taxon>
    </lineage>
</organism>
<dbReference type="Proteomes" id="UP000178098">
    <property type="component" value="Unassembled WGS sequence"/>
</dbReference>
<keyword evidence="1" id="KW-0812">Transmembrane</keyword>
<evidence type="ECO:0000313" key="2">
    <source>
        <dbReference type="EMBL" id="OGK31330.1"/>
    </source>
</evidence>
<accession>A0A1F7HJC1</accession>
<gene>
    <name evidence="2" type="ORF">A3D08_02265</name>
</gene>
<evidence type="ECO:0000256" key="1">
    <source>
        <dbReference type="SAM" id="Phobius"/>
    </source>
</evidence>
<feature type="transmembrane region" description="Helical" evidence="1">
    <location>
        <begin position="375"/>
        <end position="392"/>
    </location>
</feature>
<feature type="transmembrane region" description="Helical" evidence="1">
    <location>
        <begin position="6"/>
        <end position="24"/>
    </location>
</feature>
<dbReference type="EMBL" id="MFZT01000020">
    <property type="protein sequence ID" value="OGK31330.1"/>
    <property type="molecule type" value="Genomic_DNA"/>
</dbReference>
<feature type="transmembrane region" description="Helical" evidence="1">
    <location>
        <begin position="177"/>
        <end position="200"/>
    </location>
</feature>
<keyword evidence="1" id="KW-1133">Transmembrane helix</keyword>
<name>A0A1F7HJC1_9BACT</name>